<keyword evidence="2" id="KW-1185">Reference proteome</keyword>
<protein>
    <submittedName>
        <fullName evidence="1">Putative nucleotidyltransferase</fullName>
    </submittedName>
</protein>
<dbReference type="InterPro" id="IPR043519">
    <property type="entry name" value="NT_sf"/>
</dbReference>
<gene>
    <name evidence="1" type="ORF">BJ971_000974</name>
</gene>
<organism evidence="1 2">
    <name type="scientific">Actinoplanes digitatis</name>
    <dbReference type="NCBI Taxonomy" id="1868"/>
    <lineage>
        <taxon>Bacteria</taxon>
        <taxon>Bacillati</taxon>
        <taxon>Actinomycetota</taxon>
        <taxon>Actinomycetes</taxon>
        <taxon>Micromonosporales</taxon>
        <taxon>Micromonosporaceae</taxon>
        <taxon>Actinoplanes</taxon>
    </lineage>
</organism>
<keyword evidence="1" id="KW-0808">Transferase</keyword>
<accession>A0A7W7MMX8</accession>
<dbReference type="RefSeq" id="WP_184990199.1">
    <property type="nucleotide sequence ID" value="NZ_BOMK01000038.1"/>
</dbReference>
<dbReference type="Proteomes" id="UP000578112">
    <property type="component" value="Unassembled WGS sequence"/>
</dbReference>
<evidence type="ECO:0000313" key="1">
    <source>
        <dbReference type="EMBL" id="MBB4760418.1"/>
    </source>
</evidence>
<reference evidence="1 2" key="1">
    <citation type="submission" date="2020-08" db="EMBL/GenBank/DDBJ databases">
        <title>Sequencing the genomes of 1000 actinobacteria strains.</title>
        <authorList>
            <person name="Klenk H.-P."/>
        </authorList>
    </citation>
    <scope>NUCLEOTIDE SEQUENCE [LARGE SCALE GENOMIC DNA]</scope>
    <source>
        <strain evidence="1 2">DSM 43149</strain>
    </source>
</reference>
<proteinExistence type="predicted"/>
<evidence type="ECO:0000313" key="2">
    <source>
        <dbReference type="Proteomes" id="UP000578112"/>
    </source>
</evidence>
<dbReference type="SUPFAM" id="SSF81301">
    <property type="entry name" value="Nucleotidyltransferase"/>
    <property type="match status" value="1"/>
</dbReference>
<dbReference type="EMBL" id="JACHNH010000001">
    <property type="protein sequence ID" value="MBB4760418.1"/>
    <property type="molecule type" value="Genomic_DNA"/>
</dbReference>
<sequence>MSQDEYDLANPRWHLATRLRDVILRRWSADVRAIGVHGSMAHGDDSDSSDLNLQVVTYKPNAGPHATLRRVDGILVDLSVGSADDSMRRATELTPRWPLEADRYLTTRDLYDPRGWFGGQRDAHLARLAETRPAEFSGLARRNWCVASAAHARAVRLAEWYEIDAALVLLAEARLHAAMVAGLLSRTYFRNRADAVKRTGLAGADATELAAVLHTQAEELTARGRPVDGPLGALFE</sequence>
<name>A0A7W7MMX8_9ACTN</name>
<dbReference type="GO" id="GO:0016740">
    <property type="term" value="F:transferase activity"/>
    <property type="evidence" value="ECO:0007669"/>
    <property type="project" value="UniProtKB-KW"/>
</dbReference>
<comment type="caution">
    <text evidence="1">The sequence shown here is derived from an EMBL/GenBank/DDBJ whole genome shotgun (WGS) entry which is preliminary data.</text>
</comment>
<dbReference type="Gene3D" id="3.30.460.10">
    <property type="entry name" value="Beta Polymerase, domain 2"/>
    <property type="match status" value="1"/>
</dbReference>
<dbReference type="AlphaFoldDB" id="A0A7W7MMX8"/>